<dbReference type="PANTHER" id="PTHR30578:SF1">
    <property type="entry name" value="NA(+)-TRANSLOCATING NADH-QUINONE REDUCTASE SUBUNIT B"/>
    <property type="match status" value="1"/>
</dbReference>
<keyword evidence="3 9" id="KW-0285">Flavoprotein</keyword>
<gene>
    <name evidence="9" type="primary">rnfD</name>
    <name evidence="10" type="ordered locus">Acear_0363</name>
</gene>
<keyword evidence="8 9" id="KW-0472">Membrane</keyword>
<name>D9QUB7_ACEAZ</name>
<keyword evidence="9" id="KW-0249">Electron transport</keyword>
<evidence type="ECO:0000256" key="4">
    <source>
        <dbReference type="ARBA" id="ARBA00022643"/>
    </source>
</evidence>
<dbReference type="HOGENOM" id="CLU_042020_1_0_9"/>
<dbReference type="PANTHER" id="PTHR30578">
    <property type="entry name" value="ELECTRON TRANSPORT COMPLEX PROTEIN RNFD"/>
    <property type="match status" value="1"/>
</dbReference>
<evidence type="ECO:0000256" key="9">
    <source>
        <dbReference type="HAMAP-Rule" id="MF_00462"/>
    </source>
</evidence>
<dbReference type="GO" id="GO:0055085">
    <property type="term" value="P:transmembrane transport"/>
    <property type="evidence" value="ECO:0007669"/>
    <property type="project" value="InterPro"/>
</dbReference>
<keyword evidence="1 9" id="KW-0813">Transport</keyword>
<feature type="transmembrane region" description="Helical" evidence="9">
    <location>
        <begin position="226"/>
        <end position="244"/>
    </location>
</feature>
<feature type="transmembrane region" description="Helical" evidence="9">
    <location>
        <begin position="303"/>
        <end position="321"/>
    </location>
</feature>
<comment type="subcellular location">
    <subcellularLocation>
        <location evidence="9">Cell membrane</location>
        <topology evidence="9">Multi-pass membrane protein</topology>
    </subcellularLocation>
</comment>
<evidence type="ECO:0000256" key="1">
    <source>
        <dbReference type="ARBA" id="ARBA00022448"/>
    </source>
</evidence>
<dbReference type="Pfam" id="PF03116">
    <property type="entry name" value="NQR2_RnfD_RnfE"/>
    <property type="match status" value="1"/>
</dbReference>
<dbReference type="RefSeq" id="WP_013277356.1">
    <property type="nucleotide sequence ID" value="NC_014378.1"/>
</dbReference>
<dbReference type="EC" id="7.-.-.-" evidence="9"/>
<comment type="function">
    <text evidence="9">Part of a membrane-bound complex that couples electron transfer with translocation of ions across the membrane.</text>
</comment>
<comment type="cofactor">
    <cofactor evidence="9">
        <name>FMN</name>
        <dbReference type="ChEBI" id="CHEBI:58210"/>
    </cofactor>
</comment>
<evidence type="ECO:0000256" key="2">
    <source>
        <dbReference type="ARBA" id="ARBA00022553"/>
    </source>
</evidence>
<dbReference type="Proteomes" id="UP000001661">
    <property type="component" value="Chromosome"/>
</dbReference>
<evidence type="ECO:0000313" key="10">
    <source>
        <dbReference type="EMBL" id="ADL11910.1"/>
    </source>
</evidence>
<dbReference type="InterPro" id="IPR004338">
    <property type="entry name" value="NqrB/RnfD"/>
</dbReference>
<keyword evidence="4 9" id="KW-0288">FMN</keyword>
<evidence type="ECO:0000256" key="5">
    <source>
        <dbReference type="ARBA" id="ARBA00022692"/>
    </source>
</evidence>
<dbReference type="KEGG" id="aar:Acear_0363"/>
<feature type="transmembrane region" description="Helical" evidence="9">
    <location>
        <begin position="79"/>
        <end position="99"/>
    </location>
</feature>
<dbReference type="STRING" id="574087.Acear_0363"/>
<evidence type="ECO:0000256" key="6">
    <source>
        <dbReference type="ARBA" id="ARBA00022967"/>
    </source>
</evidence>
<feature type="transmembrane region" description="Helical" evidence="9">
    <location>
        <begin position="274"/>
        <end position="291"/>
    </location>
</feature>
<dbReference type="GO" id="GO:0005886">
    <property type="term" value="C:plasma membrane"/>
    <property type="evidence" value="ECO:0007669"/>
    <property type="project" value="UniProtKB-SubCell"/>
</dbReference>
<keyword evidence="5 9" id="KW-0812">Transmembrane</keyword>
<evidence type="ECO:0000256" key="7">
    <source>
        <dbReference type="ARBA" id="ARBA00022989"/>
    </source>
</evidence>
<feature type="transmembrane region" description="Helical" evidence="9">
    <location>
        <begin position="148"/>
        <end position="167"/>
    </location>
</feature>
<evidence type="ECO:0000256" key="8">
    <source>
        <dbReference type="ARBA" id="ARBA00023136"/>
    </source>
</evidence>
<reference evidence="10 11" key="1">
    <citation type="journal article" date="2010" name="Stand. Genomic Sci.">
        <title>Complete genome sequence of Acetohalobium arabaticum type strain (Z-7288).</title>
        <authorList>
            <person name="Sikorski J."/>
            <person name="Lapidus A."/>
            <person name="Chertkov O."/>
            <person name="Lucas S."/>
            <person name="Copeland A."/>
            <person name="Glavina Del Rio T."/>
            <person name="Nolan M."/>
            <person name="Tice H."/>
            <person name="Cheng J.F."/>
            <person name="Han C."/>
            <person name="Brambilla E."/>
            <person name="Pitluck S."/>
            <person name="Liolios K."/>
            <person name="Ivanova N."/>
            <person name="Mavromatis K."/>
            <person name="Mikhailova N."/>
            <person name="Pati A."/>
            <person name="Bruce D."/>
            <person name="Detter C."/>
            <person name="Tapia R."/>
            <person name="Goodwin L."/>
            <person name="Chen A."/>
            <person name="Palaniappan K."/>
            <person name="Land M."/>
            <person name="Hauser L."/>
            <person name="Chang Y.J."/>
            <person name="Jeffries C.D."/>
            <person name="Rohde M."/>
            <person name="Goker M."/>
            <person name="Spring S."/>
            <person name="Woyke T."/>
            <person name="Bristow J."/>
            <person name="Eisen J.A."/>
            <person name="Markowitz V."/>
            <person name="Hugenholtz P."/>
            <person name="Kyrpides N.C."/>
            <person name="Klenk H.P."/>
        </authorList>
    </citation>
    <scope>NUCLEOTIDE SEQUENCE [LARGE SCALE GENOMIC DNA]</scope>
    <source>
        <strain evidence="11">ATCC 49924 / DSM 5501 / Z-7288</strain>
    </source>
</reference>
<feature type="modified residue" description="FMN phosphoryl threonine" evidence="9">
    <location>
        <position position="196"/>
    </location>
</feature>
<keyword evidence="6 9" id="KW-1278">Translocase</keyword>
<proteinExistence type="inferred from homology"/>
<keyword evidence="9" id="KW-1003">Cell membrane</keyword>
<dbReference type="InterPro" id="IPR011303">
    <property type="entry name" value="RnfD_bac"/>
</dbReference>
<dbReference type="AlphaFoldDB" id="D9QUB7"/>
<keyword evidence="7 9" id="KW-1133">Transmembrane helix</keyword>
<evidence type="ECO:0000313" key="11">
    <source>
        <dbReference type="Proteomes" id="UP000001661"/>
    </source>
</evidence>
<dbReference type="HAMAP" id="MF_00462">
    <property type="entry name" value="RsxD_RnfD"/>
    <property type="match status" value="1"/>
</dbReference>
<comment type="subunit">
    <text evidence="9">The complex is composed of six subunits: RnfA, RnfB, RnfC, RnfD, RnfE and RnfG.</text>
</comment>
<feature type="transmembrane region" description="Helical" evidence="9">
    <location>
        <begin position="53"/>
        <end position="72"/>
    </location>
</feature>
<dbReference type="OrthoDB" id="9776359at2"/>
<keyword evidence="2 9" id="KW-0597">Phosphoprotein</keyword>
<organism evidence="10 11">
    <name type="scientific">Acetohalobium arabaticum (strain ATCC 49924 / DSM 5501 / Z-7288)</name>
    <dbReference type="NCBI Taxonomy" id="574087"/>
    <lineage>
        <taxon>Bacteria</taxon>
        <taxon>Bacillati</taxon>
        <taxon>Bacillota</taxon>
        <taxon>Clostridia</taxon>
        <taxon>Halanaerobiales</taxon>
        <taxon>Halobacteroidaceae</taxon>
        <taxon>Acetohalobium</taxon>
    </lineage>
</organism>
<accession>D9QUB7</accession>
<comment type="similarity">
    <text evidence="9">Belongs to the NqrB/RnfD family.</text>
</comment>
<dbReference type="eggNOG" id="COG4658">
    <property type="taxonomic scope" value="Bacteria"/>
</dbReference>
<protein>
    <recommendedName>
        <fullName evidence="9">Ion-translocating oxidoreductase complex subunit D</fullName>
        <ecNumber evidence="9">7.-.-.-</ecNumber>
    </recommendedName>
    <alternativeName>
        <fullName evidence="9">Rnf electron transport complex subunit D</fullName>
    </alternativeName>
</protein>
<dbReference type="EMBL" id="CP002105">
    <property type="protein sequence ID" value="ADL11910.1"/>
    <property type="molecule type" value="Genomic_DNA"/>
</dbReference>
<dbReference type="GO" id="GO:0022900">
    <property type="term" value="P:electron transport chain"/>
    <property type="evidence" value="ECO:0007669"/>
    <property type="project" value="UniProtKB-UniRule"/>
</dbReference>
<keyword evidence="11" id="KW-1185">Reference proteome</keyword>
<dbReference type="NCBIfam" id="TIGR01946">
    <property type="entry name" value="rnfD"/>
    <property type="match status" value="1"/>
</dbReference>
<feature type="transmembrane region" description="Helical" evidence="9">
    <location>
        <begin position="111"/>
        <end position="136"/>
    </location>
</feature>
<sequence>MNGLRSFFDNLKENESLQPVKPVIDAMAAIFCGPDEVTASAPHIMDNNDLKRYMSMVILALLPSTFASIYFYGWRAVSIILVSYIVGGLTEVLFAIIRGHEIEEGFLVTGLIFPLVLPPTIPLWMVAVGSFFGVLFGKEVFGGTGRNVFNPAIAGRVFISIAFPVAMTTKWAKPLVGGLGGFLKYSVPVDAMSAATPLAVFKTNGELAFSTFELLFGTTGGSMGETFRIGIIIGGLFLIAAKIVDWRIPTAYLGSVVILSAIGNQFLPGTVAPPLYQLLTGGLLFGAFFMATDPVTSPFTKGGTWIFGIFAGFLTLIFRSFSGYVEGVMFSILLANSVTPLIDSMVLKTKFKPKDDGVVYNEN</sequence>
<evidence type="ECO:0000256" key="3">
    <source>
        <dbReference type="ARBA" id="ARBA00022630"/>
    </source>
</evidence>